<evidence type="ECO:0000313" key="2">
    <source>
        <dbReference type="EMBL" id="CAJ1827806.1"/>
    </source>
</evidence>
<name>A0AA86S0G6_9FABA</name>
<accession>A0AA86S0G6</accession>
<evidence type="ECO:0000313" key="3">
    <source>
        <dbReference type="Proteomes" id="UP001189624"/>
    </source>
</evidence>
<dbReference type="Proteomes" id="UP001189624">
    <property type="component" value="Chromosome 1"/>
</dbReference>
<evidence type="ECO:0000256" key="1">
    <source>
        <dbReference type="SAM" id="MobiDB-lite"/>
    </source>
</evidence>
<dbReference type="AlphaFoldDB" id="A0AA86S0G6"/>
<feature type="region of interest" description="Disordered" evidence="1">
    <location>
        <begin position="31"/>
        <end position="70"/>
    </location>
</feature>
<dbReference type="EMBL" id="OY731398">
    <property type="protein sequence ID" value="CAJ1827806.1"/>
    <property type="molecule type" value="Genomic_DNA"/>
</dbReference>
<gene>
    <name evidence="2" type="ORF">AYBTSS11_LOCUS1318</name>
</gene>
<proteinExistence type="predicted"/>
<protein>
    <submittedName>
        <fullName evidence="2">Uncharacterized protein</fullName>
    </submittedName>
</protein>
<dbReference type="Gramene" id="rna-AYBTSS11_LOCUS1318">
    <property type="protein sequence ID" value="CAJ1827806.1"/>
    <property type="gene ID" value="gene-AYBTSS11_LOCUS1318"/>
</dbReference>
<keyword evidence="3" id="KW-1185">Reference proteome</keyword>
<feature type="compositionally biased region" description="Basic and acidic residues" evidence="1">
    <location>
        <begin position="57"/>
        <end position="67"/>
    </location>
</feature>
<sequence>MNGADKSAQRIPIRTADSILRSEFVPINMAPKKSIPLSRKRKGEASSSRSRPAQSPPHEEPAEREGSLSRLDCSKFLNRAKKQRYEELEPRIFLCERRVELGQGEPRKNVLGILAAPPAKFKENIVREFYANAYARGKTDQERMS</sequence>
<reference evidence="2" key="1">
    <citation type="submission" date="2023-10" db="EMBL/GenBank/DDBJ databases">
        <authorList>
            <person name="Domelevo Entfellner J.-B."/>
        </authorList>
    </citation>
    <scope>NUCLEOTIDE SEQUENCE</scope>
</reference>
<organism evidence="2 3">
    <name type="scientific">Sphenostylis stenocarpa</name>
    <dbReference type="NCBI Taxonomy" id="92480"/>
    <lineage>
        <taxon>Eukaryota</taxon>
        <taxon>Viridiplantae</taxon>
        <taxon>Streptophyta</taxon>
        <taxon>Embryophyta</taxon>
        <taxon>Tracheophyta</taxon>
        <taxon>Spermatophyta</taxon>
        <taxon>Magnoliopsida</taxon>
        <taxon>eudicotyledons</taxon>
        <taxon>Gunneridae</taxon>
        <taxon>Pentapetalae</taxon>
        <taxon>rosids</taxon>
        <taxon>fabids</taxon>
        <taxon>Fabales</taxon>
        <taxon>Fabaceae</taxon>
        <taxon>Papilionoideae</taxon>
        <taxon>50 kb inversion clade</taxon>
        <taxon>NPAAA clade</taxon>
        <taxon>indigoferoid/millettioid clade</taxon>
        <taxon>Phaseoleae</taxon>
        <taxon>Sphenostylis</taxon>
    </lineage>
</organism>